<feature type="region of interest" description="Disordered" evidence="1">
    <location>
        <begin position="1"/>
        <end position="38"/>
    </location>
</feature>
<keyword evidence="2" id="KW-0812">Transmembrane</keyword>
<evidence type="ECO:0000256" key="2">
    <source>
        <dbReference type="SAM" id="Phobius"/>
    </source>
</evidence>
<reference evidence="4" key="1">
    <citation type="journal article" date="2023" name="Mar. Drugs">
        <title>Gemmata algarum, a Novel Planctomycete Isolated from an Algal Mat, Displays Antimicrobial Activity.</title>
        <authorList>
            <person name="Kumar G."/>
            <person name="Kallscheuer N."/>
            <person name="Kashif M."/>
            <person name="Ahamad S."/>
            <person name="Jagadeeshwari U."/>
            <person name="Pannikurungottu S."/>
            <person name="Haufschild T."/>
            <person name="Kabuu M."/>
            <person name="Sasikala C."/>
            <person name="Jogler C."/>
            <person name="Ramana C."/>
        </authorList>
    </citation>
    <scope>NUCLEOTIDE SEQUENCE [LARGE SCALE GENOMIC DNA]</scope>
    <source>
        <strain evidence="4">JC673</strain>
    </source>
</reference>
<evidence type="ECO:0000313" key="4">
    <source>
        <dbReference type="Proteomes" id="UP001272242"/>
    </source>
</evidence>
<dbReference type="EMBL" id="JAXBLV010000001">
    <property type="protein sequence ID" value="MDY3557594.1"/>
    <property type="molecule type" value="Genomic_DNA"/>
</dbReference>
<keyword evidence="4" id="KW-1185">Reference proteome</keyword>
<name>A0ABU5EVD9_9BACT</name>
<evidence type="ECO:0000313" key="3">
    <source>
        <dbReference type="EMBL" id="MDY3557594.1"/>
    </source>
</evidence>
<gene>
    <name evidence="3" type="ORF">R5W23_000121</name>
</gene>
<proteinExistence type="predicted"/>
<feature type="transmembrane region" description="Helical" evidence="2">
    <location>
        <begin position="40"/>
        <end position="62"/>
    </location>
</feature>
<comment type="caution">
    <text evidence="3">The sequence shown here is derived from an EMBL/GenBank/DDBJ whole genome shotgun (WGS) entry which is preliminary data.</text>
</comment>
<accession>A0ABU5EVD9</accession>
<protein>
    <submittedName>
        <fullName evidence="3">Uncharacterized protein</fullName>
    </submittedName>
</protein>
<dbReference type="RefSeq" id="WP_320684647.1">
    <property type="nucleotide sequence ID" value="NZ_JAXBLV010000001.1"/>
</dbReference>
<dbReference type="Proteomes" id="UP001272242">
    <property type="component" value="Unassembled WGS sequence"/>
</dbReference>
<evidence type="ECO:0000256" key="1">
    <source>
        <dbReference type="SAM" id="MobiDB-lite"/>
    </source>
</evidence>
<sequence length="281" mass="31348">MANKKKASGKQPHAQQPALPMPSQNTTQLSETDRKQNSRITLTMTGTLVAFALNLVMAYFSWSSAGSAQRSADEAKEANKLSQANLDRAAGRVTAKFEFLEEKSDPARFKDFMKEKDGFGTKVLRMDEPEDLLRWGPRVRLKNTGTEPIDAIRISVNYAIGAAYGKNVQQLDPPPIVINEESSHEFTTFGKLQPGKVANIFVSPLLAAQMTRVKFPHYSDKDQTGIFTVRAYCRLVGSASYDRADESQTMCFHFDWRPAGFSSESKSVKDILEVKPWVTID</sequence>
<keyword evidence="2" id="KW-1133">Transmembrane helix</keyword>
<keyword evidence="2" id="KW-0472">Membrane</keyword>
<organism evidence="3 4">
    <name type="scientific">Gemmata algarum</name>
    <dbReference type="NCBI Taxonomy" id="2975278"/>
    <lineage>
        <taxon>Bacteria</taxon>
        <taxon>Pseudomonadati</taxon>
        <taxon>Planctomycetota</taxon>
        <taxon>Planctomycetia</taxon>
        <taxon>Gemmatales</taxon>
        <taxon>Gemmataceae</taxon>
        <taxon>Gemmata</taxon>
    </lineage>
</organism>